<protein>
    <submittedName>
        <fullName evidence="1">Uncharacterized protein</fullName>
    </submittedName>
</protein>
<name>A0A5B0MM95_PUCGR</name>
<dbReference type="Proteomes" id="UP000324748">
    <property type="component" value="Unassembled WGS sequence"/>
</dbReference>
<accession>A0A5B0MM95</accession>
<sequence length="127" mass="14792">MSHLIIRGGNFMEEVFKWRCKSWSGMPQTDSFRTGFRPRVQLHNQIEDLGALRPSSLQASSQVTKCTFFRPASSRPTFDLIRLDQAYMMQTREQTTKSSKNCVRCPRFLLISYIPITFMQNDKASFK</sequence>
<gene>
    <name evidence="1" type="ORF">PGT21_006088</name>
</gene>
<reference evidence="1 2" key="1">
    <citation type="submission" date="2019-05" db="EMBL/GenBank/DDBJ databases">
        <title>Emergence of the Ug99 lineage of the wheat stem rust pathogen through somatic hybridization.</title>
        <authorList>
            <person name="Li F."/>
            <person name="Upadhyaya N.M."/>
            <person name="Sperschneider J."/>
            <person name="Matny O."/>
            <person name="Nguyen-Phuc H."/>
            <person name="Mago R."/>
            <person name="Raley C."/>
            <person name="Miller M.E."/>
            <person name="Silverstein K.A.T."/>
            <person name="Henningsen E."/>
            <person name="Hirsch C.D."/>
            <person name="Visser B."/>
            <person name="Pretorius Z.A."/>
            <person name="Steffenson B.J."/>
            <person name="Schwessinger B."/>
            <person name="Dodds P.N."/>
            <person name="Figueroa M."/>
        </authorList>
    </citation>
    <scope>NUCLEOTIDE SEQUENCE [LARGE SCALE GENOMIC DNA]</scope>
    <source>
        <strain evidence="1">21-0</strain>
    </source>
</reference>
<dbReference type="AlphaFoldDB" id="A0A5B0MM95"/>
<evidence type="ECO:0000313" key="1">
    <source>
        <dbReference type="EMBL" id="KAA1077403.1"/>
    </source>
</evidence>
<organism evidence="1 2">
    <name type="scientific">Puccinia graminis f. sp. tritici</name>
    <dbReference type="NCBI Taxonomy" id="56615"/>
    <lineage>
        <taxon>Eukaryota</taxon>
        <taxon>Fungi</taxon>
        <taxon>Dikarya</taxon>
        <taxon>Basidiomycota</taxon>
        <taxon>Pucciniomycotina</taxon>
        <taxon>Pucciniomycetes</taxon>
        <taxon>Pucciniales</taxon>
        <taxon>Pucciniaceae</taxon>
        <taxon>Puccinia</taxon>
    </lineage>
</organism>
<comment type="caution">
    <text evidence="1">The sequence shown here is derived from an EMBL/GenBank/DDBJ whole genome shotgun (WGS) entry which is preliminary data.</text>
</comment>
<dbReference type="EMBL" id="VSWC01000144">
    <property type="protein sequence ID" value="KAA1077403.1"/>
    <property type="molecule type" value="Genomic_DNA"/>
</dbReference>
<keyword evidence="2" id="KW-1185">Reference proteome</keyword>
<evidence type="ECO:0000313" key="2">
    <source>
        <dbReference type="Proteomes" id="UP000324748"/>
    </source>
</evidence>
<proteinExistence type="predicted"/>